<name>A0ABC8VZE6_9POAL</name>
<evidence type="ECO:0000256" key="1">
    <source>
        <dbReference type="ARBA" id="ARBA00006734"/>
    </source>
</evidence>
<dbReference type="PANTHER" id="PTHR11129:SF10">
    <property type="entry name" value="PROTEIN PRENYLYLTRANSFERASE SUPERFAMILY PROTEIN"/>
    <property type="match status" value="1"/>
</dbReference>
<keyword evidence="4" id="KW-0677">Repeat</keyword>
<dbReference type="Pfam" id="PF01239">
    <property type="entry name" value="PPTA"/>
    <property type="match status" value="2"/>
</dbReference>
<gene>
    <name evidence="5" type="ORF">URODEC1_LOCUS7585</name>
</gene>
<accession>A0ABC8VZE6</accession>
<protein>
    <recommendedName>
        <fullName evidence="7">Protein prenyltransferase alpha subunit repeat-containing protein 1</fullName>
    </recommendedName>
</protein>
<dbReference type="InterPro" id="IPR002088">
    <property type="entry name" value="Prenyl_trans_a"/>
</dbReference>
<dbReference type="SUPFAM" id="SSF48439">
    <property type="entry name" value="Protein prenylyltransferase"/>
    <property type="match status" value="1"/>
</dbReference>
<comment type="similarity">
    <text evidence="1">Belongs to the protein prenyltransferase subunit alpha family.</text>
</comment>
<evidence type="ECO:0000313" key="6">
    <source>
        <dbReference type="Proteomes" id="UP001497457"/>
    </source>
</evidence>
<proteinExistence type="inferred from homology"/>
<organism evidence="5 6">
    <name type="scientific">Urochloa decumbens</name>
    <dbReference type="NCBI Taxonomy" id="240449"/>
    <lineage>
        <taxon>Eukaryota</taxon>
        <taxon>Viridiplantae</taxon>
        <taxon>Streptophyta</taxon>
        <taxon>Embryophyta</taxon>
        <taxon>Tracheophyta</taxon>
        <taxon>Spermatophyta</taxon>
        <taxon>Magnoliopsida</taxon>
        <taxon>Liliopsida</taxon>
        <taxon>Poales</taxon>
        <taxon>Poaceae</taxon>
        <taxon>PACMAD clade</taxon>
        <taxon>Panicoideae</taxon>
        <taxon>Panicodae</taxon>
        <taxon>Paniceae</taxon>
        <taxon>Melinidinae</taxon>
        <taxon>Urochloa</taxon>
    </lineage>
</organism>
<dbReference type="FunFam" id="1.25.40.120:FF:000017">
    <property type="entry name" value="Protein prenylyltransferase superfamily protein"/>
    <property type="match status" value="1"/>
</dbReference>
<reference evidence="5" key="1">
    <citation type="submission" date="2024-10" db="EMBL/GenBank/DDBJ databases">
        <authorList>
            <person name="Ryan C."/>
        </authorList>
    </citation>
    <scope>NUCLEOTIDE SEQUENCE [LARGE SCALE GENOMIC DNA]</scope>
</reference>
<dbReference type="EMBL" id="OZ075121">
    <property type="protein sequence ID" value="CAL4898108.1"/>
    <property type="molecule type" value="Genomic_DNA"/>
</dbReference>
<dbReference type="AlphaFoldDB" id="A0ABC8VZE6"/>
<evidence type="ECO:0000313" key="5">
    <source>
        <dbReference type="EMBL" id="CAL4898108.1"/>
    </source>
</evidence>
<keyword evidence="3" id="KW-0808">Transferase</keyword>
<dbReference type="Proteomes" id="UP001497457">
    <property type="component" value="Chromosome 11b"/>
</dbReference>
<keyword evidence="2" id="KW-0637">Prenyltransferase</keyword>
<evidence type="ECO:0000256" key="2">
    <source>
        <dbReference type="ARBA" id="ARBA00022602"/>
    </source>
</evidence>
<dbReference type="GO" id="GO:0004659">
    <property type="term" value="F:prenyltransferase activity"/>
    <property type="evidence" value="ECO:0007669"/>
    <property type="project" value="UniProtKB-KW"/>
</dbReference>
<dbReference type="PANTHER" id="PTHR11129">
    <property type="entry name" value="PROTEIN FARNESYLTRANSFERASE ALPHA SUBUNIT/RAB GERANYLGERANYL TRANSFERASE ALPHA SUBUNIT"/>
    <property type="match status" value="1"/>
</dbReference>
<keyword evidence="6" id="KW-1185">Reference proteome</keyword>
<evidence type="ECO:0000256" key="3">
    <source>
        <dbReference type="ARBA" id="ARBA00022679"/>
    </source>
</evidence>
<evidence type="ECO:0008006" key="7">
    <source>
        <dbReference type="Google" id="ProtNLM"/>
    </source>
</evidence>
<evidence type="ECO:0000256" key="4">
    <source>
        <dbReference type="ARBA" id="ARBA00022737"/>
    </source>
</evidence>
<dbReference type="Gene3D" id="1.25.40.120">
    <property type="entry name" value="Protein prenylyltransferase"/>
    <property type="match status" value="1"/>
</dbReference>
<sequence length="413" mass="47984">MEQEDESAGAAAEQHAGGAEEQLADDLLHHFERILHHDPLIDEVGFLHPTQFRSLGCGQDGDSASQASGLQHRYFWCRDHKLAICSEILPELYRATRDAYFKARNAPSQAARLMGLTKALLILCPDMLTAWNSRKMVLLEKHDFGKLKDELQLCALILSYSPKNESTWSHRRWVLKQVAEQHQDMTELVEKESVLVKEIAERSKMNYRAWRHRCWLIPYMTRKQALDELKKSTRWSELHVADSCCFHYRRSLLLALLNKCLENGQDSLSWKSETYTLWKEELRWNEMLIRRYQGRESLWNHRRFLSQWWIQQLLDVEETCPSTTSQVDLFITQEIGLLSECLNDPADEFGESCIQAELSALYILWVSKQVPAVKAKLEEMLHSVSIVGLKDVLVRACRPEKRCLWMNLVGLAD</sequence>
<dbReference type="PROSITE" id="PS51147">
    <property type="entry name" value="PFTA"/>
    <property type="match status" value="2"/>
</dbReference>